<keyword evidence="1" id="KW-0472">Membrane</keyword>
<dbReference type="PANTHER" id="PTHR35813">
    <property type="entry name" value="INNER MEMBRANE PROTEIN YBAN"/>
    <property type="match status" value="1"/>
</dbReference>
<evidence type="ECO:0000256" key="1">
    <source>
        <dbReference type="SAM" id="Phobius"/>
    </source>
</evidence>
<proteinExistence type="predicted"/>
<evidence type="ECO:0000313" key="3">
    <source>
        <dbReference type="Proteomes" id="UP000617145"/>
    </source>
</evidence>
<feature type="transmembrane region" description="Helical" evidence="1">
    <location>
        <begin position="71"/>
        <end position="89"/>
    </location>
</feature>
<name>A0A8J2ZNJ5_9RHOB</name>
<dbReference type="InterPro" id="IPR007401">
    <property type="entry name" value="DUF454"/>
</dbReference>
<dbReference type="RefSeq" id="WP_188791927.1">
    <property type="nucleotide sequence ID" value="NZ_BMJV01000010.1"/>
</dbReference>
<dbReference type="Proteomes" id="UP000617145">
    <property type="component" value="Unassembled WGS sequence"/>
</dbReference>
<accession>A0A8J2ZNJ5</accession>
<protein>
    <recommendedName>
        <fullName evidence="4">Inner membrane protein</fullName>
    </recommendedName>
</protein>
<reference evidence="2" key="1">
    <citation type="journal article" date="2014" name="Int. J. Syst. Evol. Microbiol.">
        <title>Complete genome sequence of Corynebacterium casei LMG S-19264T (=DSM 44701T), isolated from a smear-ripened cheese.</title>
        <authorList>
            <consortium name="US DOE Joint Genome Institute (JGI-PGF)"/>
            <person name="Walter F."/>
            <person name="Albersmeier A."/>
            <person name="Kalinowski J."/>
            <person name="Ruckert C."/>
        </authorList>
    </citation>
    <scope>NUCLEOTIDE SEQUENCE</scope>
    <source>
        <strain evidence="2">CGMCC 1.15762</strain>
    </source>
</reference>
<keyword evidence="1" id="KW-1133">Transmembrane helix</keyword>
<keyword evidence="3" id="KW-1185">Reference proteome</keyword>
<dbReference type="Pfam" id="PF04304">
    <property type="entry name" value="DUF454"/>
    <property type="match status" value="1"/>
</dbReference>
<evidence type="ECO:0008006" key="4">
    <source>
        <dbReference type="Google" id="ProtNLM"/>
    </source>
</evidence>
<sequence>MRLLWIFFGSLSLGLGVLGAVLPVLPTTPFVLLAAFCYARGSERLHRMLLDSRMFGPMIADWQAEGAISRRARYTAAVTMLAVLVFSVFMGVPGWVLAIQAVCMGGAATYVLTRPLPARDCQRSSRS</sequence>
<dbReference type="EMBL" id="BMJV01000010">
    <property type="protein sequence ID" value="GGG84786.1"/>
    <property type="molecule type" value="Genomic_DNA"/>
</dbReference>
<dbReference type="AlphaFoldDB" id="A0A8J2ZNJ5"/>
<reference evidence="2" key="2">
    <citation type="submission" date="2020-09" db="EMBL/GenBank/DDBJ databases">
        <authorList>
            <person name="Sun Q."/>
            <person name="Zhou Y."/>
        </authorList>
    </citation>
    <scope>NUCLEOTIDE SEQUENCE</scope>
    <source>
        <strain evidence="2">CGMCC 1.15762</strain>
    </source>
</reference>
<dbReference type="PIRSF" id="PIRSF016789">
    <property type="entry name" value="DUF454"/>
    <property type="match status" value="1"/>
</dbReference>
<keyword evidence="1" id="KW-0812">Transmembrane</keyword>
<evidence type="ECO:0000313" key="2">
    <source>
        <dbReference type="EMBL" id="GGG84786.1"/>
    </source>
</evidence>
<organism evidence="2 3">
    <name type="scientific">Salipiger pallidus</name>
    <dbReference type="NCBI Taxonomy" id="1775170"/>
    <lineage>
        <taxon>Bacteria</taxon>
        <taxon>Pseudomonadati</taxon>
        <taxon>Pseudomonadota</taxon>
        <taxon>Alphaproteobacteria</taxon>
        <taxon>Rhodobacterales</taxon>
        <taxon>Roseobacteraceae</taxon>
        <taxon>Salipiger</taxon>
    </lineage>
</organism>
<dbReference type="GO" id="GO:0005886">
    <property type="term" value="C:plasma membrane"/>
    <property type="evidence" value="ECO:0007669"/>
    <property type="project" value="TreeGrafter"/>
</dbReference>
<gene>
    <name evidence="2" type="ORF">GCM10011415_38630</name>
</gene>
<dbReference type="PANTHER" id="PTHR35813:SF1">
    <property type="entry name" value="INNER MEMBRANE PROTEIN YBAN"/>
    <property type="match status" value="1"/>
</dbReference>
<comment type="caution">
    <text evidence="2">The sequence shown here is derived from an EMBL/GenBank/DDBJ whole genome shotgun (WGS) entry which is preliminary data.</text>
</comment>